<evidence type="ECO:0000313" key="2">
    <source>
        <dbReference type="Proteomes" id="UP000076420"/>
    </source>
</evidence>
<dbReference type="VEuPathDB" id="VectorBase:BGLAX_035775"/>
<dbReference type="KEGG" id="bgt:106071757"/>
<accession>A0A2C9LY81</accession>
<dbReference type="STRING" id="6526.A0A2C9LY81"/>
<reference evidence="1" key="1">
    <citation type="submission" date="2020-05" db="UniProtKB">
        <authorList>
            <consortium name="EnsemblMetazoa"/>
        </authorList>
    </citation>
    <scope>IDENTIFICATION</scope>
    <source>
        <strain evidence="1">BB02</strain>
    </source>
</reference>
<dbReference type="Proteomes" id="UP000076420">
    <property type="component" value="Unassembled WGS sequence"/>
</dbReference>
<sequence>MRTMCNHVKKENNKMIIISLLLTFSLCYFGPVTGQRGLSVNIITNGSYSLSVNGVTWLTSGNTFFNNGGRQYSTADKSLSLLNSTTTSGSDGVGQWQSTSFNYQAGSLPVTASIKTYNMPDLPLVIFSQTYTGSANRTADNDSDHVISSFPSFKTFPGSPTDLGYLAYGGYHSGYSGLSMGRQVNTFVDNFRGRERLQCCMSAFSSNICIF</sequence>
<gene>
    <name evidence="1" type="primary">106071757</name>
</gene>
<dbReference type="VEuPathDB" id="VectorBase:BGLB036371"/>
<dbReference type="AlphaFoldDB" id="A0A2C9LY81"/>
<proteinExistence type="predicted"/>
<evidence type="ECO:0000313" key="1">
    <source>
        <dbReference type="EnsemblMetazoa" id="BGLB036371-PA"/>
    </source>
</evidence>
<protein>
    <submittedName>
        <fullName evidence="1">Uncharacterized protein</fullName>
    </submittedName>
</protein>
<dbReference type="EnsemblMetazoa" id="BGLB036371-RA">
    <property type="protein sequence ID" value="BGLB036371-PA"/>
    <property type="gene ID" value="BGLB036371"/>
</dbReference>
<name>A0A2C9LY81_BIOGL</name>
<organism evidence="1 2">
    <name type="scientific">Biomphalaria glabrata</name>
    <name type="common">Bloodfluke planorb</name>
    <name type="synonym">Freshwater snail</name>
    <dbReference type="NCBI Taxonomy" id="6526"/>
    <lineage>
        <taxon>Eukaryota</taxon>
        <taxon>Metazoa</taxon>
        <taxon>Spiralia</taxon>
        <taxon>Lophotrochozoa</taxon>
        <taxon>Mollusca</taxon>
        <taxon>Gastropoda</taxon>
        <taxon>Heterobranchia</taxon>
        <taxon>Euthyneura</taxon>
        <taxon>Panpulmonata</taxon>
        <taxon>Hygrophila</taxon>
        <taxon>Lymnaeoidea</taxon>
        <taxon>Planorbidae</taxon>
        <taxon>Biomphalaria</taxon>
    </lineage>
</organism>